<comment type="catalytic activity">
    <reaction evidence="1 5">
        <text>3-dehydroquinate = 3-dehydroshikimate + H2O</text>
        <dbReference type="Rhea" id="RHEA:21096"/>
        <dbReference type="ChEBI" id="CHEBI:15377"/>
        <dbReference type="ChEBI" id="CHEBI:16630"/>
        <dbReference type="ChEBI" id="CHEBI:32364"/>
        <dbReference type="EC" id="4.2.1.10"/>
    </reaction>
</comment>
<proteinExistence type="inferred from homology"/>
<dbReference type="SUPFAM" id="SSF51569">
    <property type="entry name" value="Aldolase"/>
    <property type="match status" value="1"/>
</dbReference>
<dbReference type="GO" id="GO:0046279">
    <property type="term" value="P:3,4-dihydroxybenzoate biosynthetic process"/>
    <property type="evidence" value="ECO:0007669"/>
    <property type="project" value="UniProtKB-ARBA"/>
</dbReference>
<keyword evidence="3 5" id="KW-0456">Lyase</keyword>
<feature type="binding site" evidence="5">
    <location>
        <position position="93"/>
    </location>
    <ligand>
        <name>3-dehydroquinate</name>
        <dbReference type="ChEBI" id="CHEBI:32364"/>
    </ligand>
</feature>
<dbReference type="EC" id="4.2.1.10" evidence="5"/>
<evidence type="ECO:0000256" key="2">
    <source>
        <dbReference type="ARBA" id="ARBA00023141"/>
    </source>
</evidence>
<dbReference type="GO" id="GO:0009423">
    <property type="term" value="P:chorismate biosynthetic process"/>
    <property type="evidence" value="ECO:0007669"/>
    <property type="project" value="UniProtKB-UniRule"/>
</dbReference>
<feature type="active site" description="Proton donor/acceptor" evidence="5">
    <location>
        <position position="156"/>
    </location>
</feature>
<gene>
    <name evidence="5" type="primary">aroD</name>
    <name evidence="6" type="ORF">SAMN02745110_01395</name>
</gene>
<feature type="binding site" evidence="5">
    <location>
        <position position="231"/>
    </location>
    <ligand>
        <name>3-dehydroquinate</name>
        <dbReference type="ChEBI" id="CHEBI:32364"/>
    </ligand>
</feature>
<keyword evidence="5" id="KW-0028">Amino-acid biosynthesis</keyword>
<evidence type="ECO:0000256" key="3">
    <source>
        <dbReference type="ARBA" id="ARBA00023239"/>
    </source>
</evidence>
<dbReference type="CDD" id="cd00502">
    <property type="entry name" value="DHQase_I"/>
    <property type="match status" value="1"/>
</dbReference>
<evidence type="ECO:0000256" key="5">
    <source>
        <dbReference type="HAMAP-Rule" id="MF_00214"/>
    </source>
</evidence>
<sequence length="264" mass="29796">MKQVEIKNCIFGNGDPKICVPLFGGSREEILETAGVMRKEIDRLEAIYKDKKVDVIEFRADFFDDVADRIKLGELMDSLREIFSDRLLLFTYRSEDEGGELRHDRAESMIEDIWEWVITGKMADIIDIELKSGNYRVARAAVKAHEAGMFVIMSNHNFEKTPHDEEILEMFREMEILGADILKIASTPTSRFDVERMLELTKDISSGKIGSDYINHPIVIISMGASGARTRIECRKTGCAMTFSSIGNGSAPGQIGLEEMMTKL</sequence>
<dbReference type="InterPro" id="IPR018508">
    <property type="entry name" value="3-dehydroquinate_DH_AS"/>
</dbReference>
<dbReference type="PROSITE" id="PS01028">
    <property type="entry name" value="DEHYDROQUINASE_I"/>
    <property type="match status" value="1"/>
</dbReference>
<comment type="function">
    <text evidence="5">Involved in the third step of the chorismate pathway, which leads to the biosynthesis of aromatic amino acids. Catalyzes the cis-dehydration of 3-dehydroquinate (DHQ) and introduces the first double bond of the aromatic ring to yield 3-dehydroshikimate.</text>
</comment>
<evidence type="ECO:0000256" key="4">
    <source>
        <dbReference type="ARBA" id="ARBA00023270"/>
    </source>
</evidence>
<dbReference type="Pfam" id="PF01487">
    <property type="entry name" value="DHquinase_I"/>
    <property type="match status" value="1"/>
</dbReference>
<dbReference type="InterPro" id="IPR013785">
    <property type="entry name" value="Aldolase_TIM"/>
</dbReference>
<organism evidence="6 7">
    <name type="scientific">Eubacterium ruminantium</name>
    <dbReference type="NCBI Taxonomy" id="42322"/>
    <lineage>
        <taxon>Bacteria</taxon>
        <taxon>Bacillati</taxon>
        <taxon>Bacillota</taxon>
        <taxon>Clostridia</taxon>
        <taxon>Eubacteriales</taxon>
        <taxon>Eubacteriaceae</taxon>
        <taxon>Eubacterium</taxon>
    </lineage>
</organism>
<dbReference type="RefSeq" id="WP_078787237.1">
    <property type="nucleotide sequence ID" value="NZ_FMTO01000007.1"/>
</dbReference>
<dbReference type="Proteomes" id="UP000189857">
    <property type="component" value="Unassembled WGS sequence"/>
</dbReference>
<dbReference type="EMBL" id="FUXA01000008">
    <property type="protein sequence ID" value="SJZ72441.1"/>
    <property type="molecule type" value="Genomic_DNA"/>
</dbReference>
<dbReference type="Gene3D" id="3.20.20.70">
    <property type="entry name" value="Aldolase class I"/>
    <property type="match status" value="1"/>
</dbReference>
<dbReference type="InterPro" id="IPR050146">
    <property type="entry name" value="Type-I_3-dehydroquinase"/>
</dbReference>
<protein>
    <recommendedName>
        <fullName evidence="5">3-dehydroquinate dehydratase</fullName>
        <shortName evidence="5">3-dehydroquinase</shortName>
        <ecNumber evidence="5">4.2.1.10</ecNumber>
    </recommendedName>
    <alternativeName>
        <fullName evidence="5">Type I DHQase</fullName>
    </alternativeName>
    <alternativeName>
        <fullName evidence="5">Type I dehydroquinase</fullName>
        <shortName evidence="5">DHQ1</shortName>
    </alternativeName>
</protein>
<dbReference type="AlphaFoldDB" id="A0A1T4MZX5"/>
<comment type="caution">
    <text evidence="5">Lacks conserved residue(s) required for the propagation of feature annotation.</text>
</comment>
<dbReference type="NCBIfam" id="TIGR01093">
    <property type="entry name" value="aroD"/>
    <property type="match status" value="1"/>
</dbReference>
<dbReference type="InterPro" id="IPR001381">
    <property type="entry name" value="DHquinase_I"/>
</dbReference>
<reference evidence="6 7" key="1">
    <citation type="submission" date="2017-02" db="EMBL/GenBank/DDBJ databases">
        <authorList>
            <person name="Peterson S.W."/>
        </authorList>
    </citation>
    <scope>NUCLEOTIDE SEQUENCE [LARGE SCALE GENOMIC DNA]</scope>
    <source>
        <strain evidence="6 7">ATCC 17233</strain>
    </source>
</reference>
<feature type="active site" description="Schiff-base intermediate with substrate" evidence="5">
    <location>
        <position position="183"/>
    </location>
</feature>
<evidence type="ECO:0000256" key="1">
    <source>
        <dbReference type="ARBA" id="ARBA00001864"/>
    </source>
</evidence>
<dbReference type="FunFam" id="3.20.20.70:FF:000047">
    <property type="entry name" value="3-dehydroquinate dehydratase"/>
    <property type="match status" value="1"/>
</dbReference>
<dbReference type="PANTHER" id="PTHR43699:SF1">
    <property type="entry name" value="3-DEHYDROQUINATE DEHYDRATASE"/>
    <property type="match status" value="1"/>
</dbReference>
<comment type="pathway">
    <text evidence="5">Metabolic intermediate biosynthesis; chorismate biosynthesis; chorismate from D-erythrose 4-phosphate and phosphoenolpyruvate: step 3/7.</text>
</comment>
<dbReference type="OrthoDB" id="9813659at2"/>
<evidence type="ECO:0000313" key="7">
    <source>
        <dbReference type="Proteomes" id="UP000189857"/>
    </source>
</evidence>
<keyword evidence="4 5" id="KW-0704">Schiff base</keyword>
<feature type="binding site" evidence="5">
    <location>
        <position position="250"/>
    </location>
    <ligand>
        <name>3-dehydroquinate</name>
        <dbReference type="ChEBI" id="CHEBI:32364"/>
    </ligand>
</feature>
<keyword evidence="2 5" id="KW-0057">Aromatic amino acid biosynthesis</keyword>
<dbReference type="GO" id="GO:0003855">
    <property type="term" value="F:3-dehydroquinate dehydratase activity"/>
    <property type="evidence" value="ECO:0007669"/>
    <property type="project" value="UniProtKB-UniRule"/>
</dbReference>
<dbReference type="GO" id="GO:0008652">
    <property type="term" value="P:amino acid biosynthetic process"/>
    <property type="evidence" value="ECO:0007669"/>
    <property type="project" value="UniProtKB-KW"/>
</dbReference>
<dbReference type="GO" id="GO:0009073">
    <property type="term" value="P:aromatic amino acid family biosynthetic process"/>
    <property type="evidence" value="ECO:0007669"/>
    <property type="project" value="UniProtKB-KW"/>
</dbReference>
<dbReference type="HAMAP" id="MF_00214">
    <property type="entry name" value="AroD"/>
    <property type="match status" value="1"/>
</dbReference>
<feature type="binding site" evidence="5">
    <location>
        <position position="254"/>
    </location>
    <ligand>
        <name>3-dehydroquinate</name>
        <dbReference type="ChEBI" id="CHEBI:32364"/>
    </ligand>
</feature>
<name>A0A1T4MZX5_9FIRM</name>
<accession>A0A1T4MZX5</accession>
<dbReference type="PANTHER" id="PTHR43699">
    <property type="entry name" value="3-DEHYDROQUINATE DEHYDRATASE"/>
    <property type="match status" value="1"/>
</dbReference>
<feature type="binding site" evidence="5">
    <location>
        <begin position="57"/>
        <end position="59"/>
    </location>
    <ligand>
        <name>3-dehydroquinate</name>
        <dbReference type="ChEBI" id="CHEBI:32364"/>
    </ligand>
</feature>
<keyword evidence="7" id="KW-1185">Reference proteome</keyword>
<evidence type="ECO:0000313" key="6">
    <source>
        <dbReference type="EMBL" id="SJZ72441.1"/>
    </source>
</evidence>
<comment type="similarity">
    <text evidence="5">Belongs to the type-I 3-dehydroquinase family.</text>
</comment>
<dbReference type="UniPathway" id="UPA00053">
    <property type="reaction ID" value="UER00086"/>
</dbReference>
<comment type="subunit">
    <text evidence="5">Homodimer.</text>
</comment>